<dbReference type="PANTHER" id="PTHR33096:SF1">
    <property type="entry name" value="CXC1-LIKE CYSTEINE CLUSTER ASSOCIATED WITH KDZ TRANSPOSASES DOMAIN-CONTAINING PROTEIN"/>
    <property type="match status" value="1"/>
</dbReference>
<dbReference type="OrthoDB" id="3259803at2759"/>
<dbReference type="InterPro" id="IPR040521">
    <property type="entry name" value="KDZ"/>
</dbReference>
<organism evidence="2 3">
    <name type="scientific">Sphaerobolus stellatus (strain SS14)</name>
    <dbReference type="NCBI Taxonomy" id="990650"/>
    <lineage>
        <taxon>Eukaryota</taxon>
        <taxon>Fungi</taxon>
        <taxon>Dikarya</taxon>
        <taxon>Basidiomycota</taxon>
        <taxon>Agaricomycotina</taxon>
        <taxon>Agaricomycetes</taxon>
        <taxon>Phallomycetidae</taxon>
        <taxon>Geastrales</taxon>
        <taxon>Sphaerobolaceae</taxon>
        <taxon>Sphaerobolus</taxon>
    </lineage>
</organism>
<dbReference type="EMBL" id="KN837149">
    <property type="protein sequence ID" value="KIJ39761.1"/>
    <property type="molecule type" value="Genomic_DNA"/>
</dbReference>
<gene>
    <name evidence="2" type="ORF">M422DRAFT_174688</name>
</gene>
<proteinExistence type="predicted"/>
<feature type="compositionally biased region" description="Polar residues" evidence="1">
    <location>
        <begin position="188"/>
        <end position="219"/>
    </location>
</feature>
<reference evidence="2 3" key="1">
    <citation type="submission" date="2014-06" db="EMBL/GenBank/DDBJ databases">
        <title>Evolutionary Origins and Diversification of the Mycorrhizal Mutualists.</title>
        <authorList>
            <consortium name="DOE Joint Genome Institute"/>
            <consortium name="Mycorrhizal Genomics Consortium"/>
            <person name="Kohler A."/>
            <person name="Kuo A."/>
            <person name="Nagy L.G."/>
            <person name="Floudas D."/>
            <person name="Copeland A."/>
            <person name="Barry K.W."/>
            <person name="Cichocki N."/>
            <person name="Veneault-Fourrey C."/>
            <person name="LaButti K."/>
            <person name="Lindquist E.A."/>
            <person name="Lipzen A."/>
            <person name="Lundell T."/>
            <person name="Morin E."/>
            <person name="Murat C."/>
            <person name="Riley R."/>
            <person name="Ohm R."/>
            <person name="Sun H."/>
            <person name="Tunlid A."/>
            <person name="Henrissat B."/>
            <person name="Grigoriev I.V."/>
            <person name="Hibbett D.S."/>
            <person name="Martin F."/>
        </authorList>
    </citation>
    <scope>NUCLEOTIDE SEQUENCE [LARGE SCALE GENOMIC DNA]</scope>
    <source>
        <strain evidence="2 3">SS14</strain>
    </source>
</reference>
<dbReference type="AlphaFoldDB" id="A0A0C9VPI7"/>
<protein>
    <submittedName>
        <fullName evidence="2">Unplaced genomic scaffold SPHSTscaffold_74, whole genome shotgun sequence</fullName>
    </submittedName>
</protein>
<dbReference type="PANTHER" id="PTHR33096">
    <property type="entry name" value="CXC2 DOMAIN-CONTAINING PROTEIN"/>
    <property type="match status" value="1"/>
</dbReference>
<dbReference type="Proteomes" id="UP000054279">
    <property type="component" value="Unassembled WGS sequence"/>
</dbReference>
<evidence type="ECO:0000313" key="2">
    <source>
        <dbReference type="EMBL" id="KIJ39761.1"/>
    </source>
</evidence>
<dbReference type="HOGENOM" id="CLU_004552_10_1_1"/>
<keyword evidence="3" id="KW-1185">Reference proteome</keyword>
<accession>A0A0C9VPI7</accession>
<sequence>MRHNQGVWLPPKKSFQKLTGDLVLAKEEECVCRWLWGVGTVSATSFYQLNRTDYVLLVGVEHIELLICECKTAGEQLMARGLFPCAPKQPSMAFDINMLELVTSTMFYIAPNISGWSLGLEWFWKTRGYVLGARENLKRRFSTAYLWFNVLRDQVERHVQDIILTETSKATAAMLAMTTPHTPIPVVRNSTSSGPLSETPQTRQCPSGSSTPGMVSHGNTEARKLPSEVLRHACPLCFGGGKPLLLQSRVHCIVAIDANFSQKCLKGRVVDLPVEHPESHFLPPERVQKMETIVEELRKKKPKNGINLKLPEDIMKECEDSFIAAQEGEAKASVVVYADTGLVALVCRHDRPLWVINMTTPGERQYYAFALLEFLFDNIPEDWHVGVLYDIGCQVERSMLKHGILAHLYPRMLFAVSIFHCYGHQWACQLKYHPRKICGLGLSDGEGCERFWSYLKRLIPSLRVSGRYRRRWMLDRQIHHLKSNGLRNLGRWIARRRKACIKKEIAAREILTKHNIPVDVLRNEWADQVEMQSAPLKRRSKKAGDNVIEEILDLQEQRQEIHIRLLKVQAALTALQDTTGDDYKLTQEELEGVSENYDSIKRRIASREKSLGLRSPAMARLKKLKGSVFLRHRVNVNALKARIRSKLVARKFERARLERAYHHQVLRDKDHQQTKNLLKRSKQSISMLIARYNRLIDEMKAMKRRGAAPHGARVPDNLEITDLFRLDVDDAIWLDDIWDDEDDQTPPPRWLADEGVRQSIPALLEVDRIVEEKERLDAEERAMRTWLREELSCLESARLTLAGEYHS</sequence>
<name>A0A0C9VPI7_SPHS4</name>
<evidence type="ECO:0000256" key="1">
    <source>
        <dbReference type="SAM" id="MobiDB-lite"/>
    </source>
</evidence>
<evidence type="ECO:0000313" key="3">
    <source>
        <dbReference type="Proteomes" id="UP000054279"/>
    </source>
</evidence>
<dbReference type="Pfam" id="PF18758">
    <property type="entry name" value="KDZ"/>
    <property type="match status" value="1"/>
</dbReference>
<feature type="region of interest" description="Disordered" evidence="1">
    <location>
        <begin position="184"/>
        <end position="220"/>
    </location>
</feature>